<keyword evidence="4 5" id="KW-0663">Pyridoxal phosphate</keyword>
<dbReference type="Proteomes" id="UP000192634">
    <property type="component" value="Unassembled WGS sequence"/>
</dbReference>
<evidence type="ECO:0000313" key="8">
    <source>
        <dbReference type="EMBL" id="SMC59092.1"/>
    </source>
</evidence>
<dbReference type="SUPFAM" id="SSF53383">
    <property type="entry name" value="PLP-dependent transferases"/>
    <property type="match status" value="1"/>
</dbReference>
<dbReference type="OrthoDB" id="9780685at2"/>
<dbReference type="GO" id="GO:0071269">
    <property type="term" value="P:L-homocysteine biosynthetic process"/>
    <property type="evidence" value="ECO:0007669"/>
    <property type="project" value="TreeGrafter"/>
</dbReference>
<dbReference type="NCBIfam" id="NF005872">
    <property type="entry name" value="PRK07812.1"/>
    <property type="match status" value="1"/>
</dbReference>
<evidence type="ECO:0000313" key="9">
    <source>
        <dbReference type="Proteomes" id="UP000192634"/>
    </source>
</evidence>
<dbReference type="Gene3D" id="3.90.1150.10">
    <property type="entry name" value="Aspartate Aminotransferase, domain 1"/>
    <property type="match status" value="1"/>
</dbReference>
<dbReference type="InterPro" id="IPR006235">
    <property type="entry name" value="OAc-hSer/O-AcSer_sulfhydrylase"/>
</dbReference>
<evidence type="ECO:0000256" key="4">
    <source>
        <dbReference type="ARBA" id="ARBA00022898"/>
    </source>
</evidence>
<feature type="region of interest" description="Disordered" evidence="7">
    <location>
        <begin position="1"/>
        <end position="27"/>
    </location>
</feature>
<dbReference type="InterPro" id="IPR054542">
    <property type="entry name" value="Cys_met_metab_PP"/>
</dbReference>
<dbReference type="EMBL" id="FWXN01000005">
    <property type="protein sequence ID" value="SMC59092.1"/>
    <property type="molecule type" value="Genomic_DNA"/>
</dbReference>
<dbReference type="PIRSF" id="PIRSF001434">
    <property type="entry name" value="CGS"/>
    <property type="match status" value="1"/>
</dbReference>
<dbReference type="RefSeq" id="WP_084450699.1">
    <property type="nucleotide sequence ID" value="NZ_FWXN01000005.1"/>
</dbReference>
<comment type="similarity">
    <text evidence="2 6">Belongs to the trans-sulfuration enzymes family.</text>
</comment>
<dbReference type="Gene3D" id="3.40.640.10">
    <property type="entry name" value="Type I PLP-dependent aspartate aminotransferase-like (Major domain)"/>
    <property type="match status" value="1"/>
</dbReference>
<dbReference type="PROSITE" id="PS00868">
    <property type="entry name" value="CYS_MET_METAB_PP"/>
    <property type="match status" value="1"/>
</dbReference>
<evidence type="ECO:0000256" key="5">
    <source>
        <dbReference type="PIRSR" id="PIRSR001434-2"/>
    </source>
</evidence>
<protein>
    <submittedName>
        <fullName evidence="8">O-acetylhomoserine sulfhydrylase</fullName>
    </submittedName>
</protein>
<dbReference type="PANTHER" id="PTHR43797">
    <property type="entry name" value="HOMOCYSTEINE/CYSTEINE SYNTHASE"/>
    <property type="match status" value="1"/>
</dbReference>
<name>A0A1W2AF32_9MICO</name>
<dbReference type="GO" id="GO:0005737">
    <property type="term" value="C:cytoplasm"/>
    <property type="evidence" value="ECO:0007669"/>
    <property type="project" value="TreeGrafter"/>
</dbReference>
<evidence type="ECO:0000256" key="2">
    <source>
        <dbReference type="ARBA" id="ARBA00009077"/>
    </source>
</evidence>
<feature type="compositionally biased region" description="Polar residues" evidence="7">
    <location>
        <begin position="1"/>
        <end position="11"/>
    </location>
</feature>
<proteinExistence type="inferred from homology"/>
<dbReference type="InterPro" id="IPR015424">
    <property type="entry name" value="PyrdxlP-dep_Trfase"/>
</dbReference>
<dbReference type="GO" id="GO:0004124">
    <property type="term" value="F:cysteine synthase activity"/>
    <property type="evidence" value="ECO:0007669"/>
    <property type="project" value="TreeGrafter"/>
</dbReference>
<dbReference type="InterPro" id="IPR015422">
    <property type="entry name" value="PyrdxlP-dep_Trfase_small"/>
</dbReference>
<evidence type="ECO:0000256" key="6">
    <source>
        <dbReference type="RuleBase" id="RU362118"/>
    </source>
</evidence>
<accession>A0A1W2AF32</accession>
<dbReference type="Pfam" id="PF01053">
    <property type="entry name" value="Cys_Met_Meta_PP"/>
    <property type="match status" value="1"/>
</dbReference>
<dbReference type="GO" id="GO:0006535">
    <property type="term" value="P:cysteine biosynthetic process from serine"/>
    <property type="evidence" value="ECO:0007669"/>
    <property type="project" value="TreeGrafter"/>
</dbReference>
<dbReference type="InterPro" id="IPR015421">
    <property type="entry name" value="PyrdxlP-dep_Trfase_major"/>
</dbReference>
<feature type="modified residue" description="N6-(pyridoxal phosphate)lysine" evidence="5">
    <location>
        <position position="211"/>
    </location>
</feature>
<dbReference type="CDD" id="cd00614">
    <property type="entry name" value="CGS_like"/>
    <property type="match status" value="1"/>
</dbReference>
<evidence type="ECO:0000256" key="1">
    <source>
        <dbReference type="ARBA" id="ARBA00001933"/>
    </source>
</evidence>
<sequence length="438" mass="46261">MTDPSTWSFDTRQIHAGQAPDPTTGSRALPIHATTSYAFKDTEHAANLFALKEFGNIYTRIMNPTQDAVEQKIAALEGGVGALLTASGMSATHLALVNIAEAGDHVVASAALYGGTINLLKFTLPKFGIEVSFVEDPSDLEQWRAAVKPNTKVFFGETIGNPKPVVLDIAGVAEIAHEAGVPLVVDNTIATPYVLRPIEHGADVVVHSATKYLGGHGTAIAGVIVDAGKFDYAADADKFPNYNQPDPSYHGLRFGPDLGVDGALGANLSFILKARVQLLRDIGPAISPFNAFLIGQGIETLSLRIERHLDNTRKVVDFLSAHPQVEAVNWASIEGSASFEQAQRYTPKGAGAVISFEIAGGLEAGKKFVEGLTLHSHLANIGDVRSLVIHPASTTHSQGPDEDRLAAGVTPGLVRLAVGLESIEDIVADLEEGFAAAT</sequence>
<dbReference type="GO" id="GO:0019346">
    <property type="term" value="P:transsulfuration"/>
    <property type="evidence" value="ECO:0007669"/>
    <property type="project" value="InterPro"/>
</dbReference>
<comment type="cofactor">
    <cofactor evidence="1 6">
        <name>pyridoxal 5'-phosphate</name>
        <dbReference type="ChEBI" id="CHEBI:597326"/>
    </cofactor>
</comment>
<evidence type="ECO:0000256" key="3">
    <source>
        <dbReference type="ARBA" id="ARBA00022679"/>
    </source>
</evidence>
<organism evidence="8 9">
    <name type="scientific">Janibacter indicus</name>
    <dbReference type="NCBI Taxonomy" id="857417"/>
    <lineage>
        <taxon>Bacteria</taxon>
        <taxon>Bacillati</taxon>
        <taxon>Actinomycetota</taxon>
        <taxon>Actinomycetes</taxon>
        <taxon>Micrococcales</taxon>
        <taxon>Intrasporangiaceae</taxon>
        <taxon>Janibacter</taxon>
    </lineage>
</organism>
<keyword evidence="3" id="KW-0808">Transferase</keyword>
<reference evidence="8 9" key="1">
    <citation type="submission" date="2017-04" db="EMBL/GenBank/DDBJ databases">
        <authorList>
            <person name="Afonso C.L."/>
            <person name="Miller P.J."/>
            <person name="Scott M.A."/>
            <person name="Spackman E."/>
            <person name="Goraichik I."/>
            <person name="Dimitrov K.M."/>
            <person name="Suarez D.L."/>
            <person name="Swayne D.E."/>
        </authorList>
    </citation>
    <scope>NUCLEOTIDE SEQUENCE [LARGE SCALE GENOMIC DNA]</scope>
    <source>
        <strain evidence="8 9">CGMCC 1.12511</strain>
    </source>
</reference>
<evidence type="ECO:0000256" key="7">
    <source>
        <dbReference type="SAM" id="MobiDB-lite"/>
    </source>
</evidence>
<dbReference type="InterPro" id="IPR000277">
    <property type="entry name" value="Cys/Met-Metab_PyrdxlP-dep_enz"/>
</dbReference>
<dbReference type="AlphaFoldDB" id="A0A1W2AF32"/>
<dbReference type="GO" id="GO:0003961">
    <property type="term" value="F:O-acetylhomoserine aminocarboxypropyltransferase activity"/>
    <property type="evidence" value="ECO:0007669"/>
    <property type="project" value="TreeGrafter"/>
</dbReference>
<dbReference type="PANTHER" id="PTHR43797:SF2">
    <property type="entry name" value="HOMOCYSTEINE_CYSTEINE SYNTHASE"/>
    <property type="match status" value="1"/>
</dbReference>
<gene>
    <name evidence="8" type="ORF">SAMN06296429_105240</name>
</gene>
<dbReference type="GO" id="GO:0030170">
    <property type="term" value="F:pyridoxal phosphate binding"/>
    <property type="evidence" value="ECO:0007669"/>
    <property type="project" value="InterPro"/>
</dbReference>
<dbReference type="FunFam" id="3.40.640.10:FF:000035">
    <property type="entry name" value="O-succinylhomoserine sulfhydrylase"/>
    <property type="match status" value="1"/>
</dbReference>
<dbReference type="NCBIfam" id="TIGR01326">
    <property type="entry name" value="OAH_OAS_sulfhy"/>
    <property type="match status" value="1"/>
</dbReference>